<sequence length="168" mass="18982">MVKSGGDLALQNLPNKNSPLVYFEGSRFRGKPCRADVQFIPSLEKVNDYAEKADVYVYVTSSFRTSSNVNGAIVTPAKRSNHMAGHGIDMNVIYGNDQWANSKVLNKYPAVPAPVKKFIDSIIADPKLRWGGKFRIKDVVHIDDHLNKDRDKWEERYQAMQRAVQLGE</sequence>
<gene>
    <name evidence="2" type="ORF">FGG15_07965</name>
</gene>
<dbReference type="InterPro" id="IPR039561">
    <property type="entry name" value="Peptidase_M15C"/>
</dbReference>
<evidence type="ECO:0000313" key="2">
    <source>
        <dbReference type="EMBL" id="TMU57467.1"/>
    </source>
</evidence>
<organism evidence="2 3">
    <name type="scientific">Flagellimonas algicola</name>
    <dbReference type="NCBI Taxonomy" id="2583815"/>
    <lineage>
        <taxon>Bacteria</taxon>
        <taxon>Pseudomonadati</taxon>
        <taxon>Bacteroidota</taxon>
        <taxon>Flavobacteriia</taxon>
        <taxon>Flavobacteriales</taxon>
        <taxon>Flavobacteriaceae</taxon>
        <taxon>Flagellimonas</taxon>
    </lineage>
</organism>
<protein>
    <submittedName>
        <fullName evidence="2">M15 family metallopeptidase</fullName>
    </submittedName>
</protein>
<dbReference type="Proteomes" id="UP000751614">
    <property type="component" value="Unassembled WGS sequence"/>
</dbReference>
<evidence type="ECO:0000313" key="3">
    <source>
        <dbReference type="Proteomes" id="UP000751614"/>
    </source>
</evidence>
<accession>A0ABY2WR38</accession>
<dbReference type="EMBL" id="VCNI01000001">
    <property type="protein sequence ID" value="TMU57467.1"/>
    <property type="molecule type" value="Genomic_DNA"/>
</dbReference>
<dbReference type="Gene3D" id="3.30.1380.10">
    <property type="match status" value="1"/>
</dbReference>
<name>A0ABY2WR38_9FLAO</name>
<comment type="caution">
    <text evidence="2">The sequence shown here is derived from an EMBL/GenBank/DDBJ whole genome shotgun (WGS) entry which is preliminary data.</text>
</comment>
<proteinExistence type="predicted"/>
<keyword evidence="3" id="KW-1185">Reference proteome</keyword>
<evidence type="ECO:0000259" key="1">
    <source>
        <dbReference type="Pfam" id="PF13539"/>
    </source>
</evidence>
<feature type="domain" description="Peptidase M15C" evidence="1">
    <location>
        <begin position="77"/>
        <end position="143"/>
    </location>
</feature>
<dbReference type="SUPFAM" id="SSF55166">
    <property type="entry name" value="Hedgehog/DD-peptidase"/>
    <property type="match status" value="1"/>
</dbReference>
<reference evidence="2 3" key="1">
    <citation type="submission" date="2019-05" db="EMBL/GenBank/DDBJ databases">
        <title>Flagellimonas sp. AsT0115, sp. nov., isolated from a marine red algae, Asparagopsis taxiformis.</title>
        <authorList>
            <person name="Kim J."/>
            <person name="Jeong S.E."/>
            <person name="Jeon C.O."/>
        </authorList>
    </citation>
    <scope>NUCLEOTIDE SEQUENCE [LARGE SCALE GENOMIC DNA]</scope>
    <source>
        <strain evidence="2 3">AsT0115</strain>
    </source>
</reference>
<dbReference type="Pfam" id="PF13539">
    <property type="entry name" value="Peptidase_M15_4"/>
    <property type="match status" value="1"/>
</dbReference>
<dbReference type="InterPro" id="IPR009045">
    <property type="entry name" value="Zn_M74/Hedgehog-like"/>
</dbReference>